<organism evidence="7">
    <name type="scientific">marine metagenome</name>
    <dbReference type="NCBI Taxonomy" id="408172"/>
    <lineage>
        <taxon>unclassified sequences</taxon>
        <taxon>metagenomes</taxon>
        <taxon>ecological metagenomes</taxon>
    </lineage>
</organism>
<dbReference type="Gene3D" id="2.102.10.10">
    <property type="entry name" value="Rieske [2Fe-2S] iron-sulphur domain"/>
    <property type="match status" value="1"/>
</dbReference>
<evidence type="ECO:0000256" key="3">
    <source>
        <dbReference type="ARBA" id="ARBA00023002"/>
    </source>
</evidence>
<dbReference type="CDD" id="cd03469">
    <property type="entry name" value="Rieske_RO_Alpha_N"/>
    <property type="match status" value="1"/>
</dbReference>
<accession>A0A382NX05</accession>
<keyword evidence="4" id="KW-0408">Iron</keyword>
<keyword evidence="3" id="KW-0560">Oxidoreductase</keyword>
<evidence type="ECO:0000256" key="1">
    <source>
        <dbReference type="ARBA" id="ARBA00022714"/>
    </source>
</evidence>
<dbReference type="InterPro" id="IPR036922">
    <property type="entry name" value="Rieske_2Fe-2S_sf"/>
</dbReference>
<dbReference type="GO" id="GO:0046872">
    <property type="term" value="F:metal ion binding"/>
    <property type="evidence" value="ECO:0007669"/>
    <property type="project" value="UniProtKB-KW"/>
</dbReference>
<keyword evidence="5" id="KW-0411">Iron-sulfur</keyword>
<dbReference type="EMBL" id="UINC01103314">
    <property type="protein sequence ID" value="SVC65596.1"/>
    <property type="molecule type" value="Genomic_DNA"/>
</dbReference>
<proteinExistence type="predicted"/>
<keyword evidence="1" id="KW-0001">2Fe-2S</keyword>
<dbReference type="Pfam" id="PF00355">
    <property type="entry name" value="Rieske"/>
    <property type="match status" value="1"/>
</dbReference>
<sequence length="108" mass="12318">MRREASSVNPSEITFSLDAAYYTSESIYQTERGDLFARTWQYAGHVSQAAKPGDYFSFEIAGQALFCIRDNQNVLRTFYNVCQHRAHQLVEGQGEGKKTLVCPYHAWS</sequence>
<evidence type="ECO:0000256" key="2">
    <source>
        <dbReference type="ARBA" id="ARBA00022723"/>
    </source>
</evidence>
<keyword evidence="2" id="KW-0479">Metal-binding</keyword>
<feature type="domain" description="Rieske" evidence="6">
    <location>
        <begin position="42"/>
        <end position="108"/>
    </location>
</feature>
<dbReference type="PANTHER" id="PTHR43756:SF5">
    <property type="entry name" value="CHOLINE MONOOXYGENASE, CHLOROPLASTIC"/>
    <property type="match status" value="1"/>
</dbReference>
<dbReference type="PROSITE" id="PS51296">
    <property type="entry name" value="RIESKE"/>
    <property type="match status" value="1"/>
</dbReference>
<feature type="non-terminal residue" evidence="7">
    <location>
        <position position="108"/>
    </location>
</feature>
<name>A0A382NX05_9ZZZZ</name>
<dbReference type="PRINTS" id="PR00090">
    <property type="entry name" value="RNGDIOXGNASE"/>
</dbReference>
<dbReference type="AlphaFoldDB" id="A0A382NX05"/>
<evidence type="ECO:0000259" key="6">
    <source>
        <dbReference type="PROSITE" id="PS51296"/>
    </source>
</evidence>
<gene>
    <name evidence="7" type="ORF">METZ01_LOCUS318450</name>
</gene>
<dbReference type="InterPro" id="IPR017941">
    <property type="entry name" value="Rieske_2Fe-2S"/>
</dbReference>
<dbReference type="InterPro" id="IPR001663">
    <property type="entry name" value="Rng_hydr_dOase-A"/>
</dbReference>
<reference evidence="7" key="1">
    <citation type="submission" date="2018-05" db="EMBL/GenBank/DDBJ databases">
        <authorList>
            <person name="Lanie J.A."/>
            <person name="Ng W.-L."/>
            <person name="Kazmierczak K.M."/>
            <person name="Andrzejewski T.M."/>
            <person name="Davidsen T.M."/>
            <person name="Wayne K.J."/>
            <person name="Tettelin H."/>
            <person name="Glass J.I."/>
            <person name="Rusch D."/>
            <person name="Podicherti R."/>
            <person name="Tsui H.-C.T."/>
            <person name="Winkler M.E."/>
        </authorList>
    </citation>
    <scope>NUCLEOTIDE SEQUENCE</scope>
</reference>
<dbReference type="SUPFAM" id="SSF50022">
    <property type="entry name" value="ISP domain"/>
    <property type="match status" value="1"/>
</dbReference>
<dbReference type="GO" id="GO:0051537">
    <property type="term" value="F:2 iron, 2 sulfur cluster binding"/>
    <property type="evidence" value="ECO:0007669"/>
    <property type="project" value="UniProtKB-KW"/>
</dbReference>
<evidence type="ECO:0000256" key="5">
    <source>
        <dbReference type="ARBA" id="ARBA00023014"/>
    </source>
</evidence>
<dbReference type="GO" id="GO:0016491">
    <property type="term" value="F:oxidoreductase activity"/>
    <property type="evidence" value="ECO:0007669"/>
    <property type="project" value="UniProtKB-KW"/>
</dbReference>
<dbReference type="PANTHER" id="PTHR43756">
    <property type="entry name" value="CHOLINE MONOOXYGENASE, CHLOROPLASTIC"/>
    <property type="match status" value="1"/>
</dbReference>
<evidence type="ECO:0000313" key="7">
    <source>
        <dbReference type="EMBL" id="SVC65596.1"/>
    </source>
</evidence>
<evidence type="ECO:0000256" key="4">
    <source>
        <dbReference type="ARBA" id="ARBA00023004"/>
    </source>
</evidence>
<protein>
    <recommendedName>
        <fullName evidence="6">Rieske domain-containing protein</fullName>
    </recommendedName>
</protein>
<dbReference type="Gene3D" id="3.90.380.10">
    <property type="entry name" value="Naphthalene 1,2-dioxygenase Alpha Subunit, Chain A, domain 1"/>
    <property type="match status" value="1"/>
</dbReference>